<reference evidence="2 3" key="1">
    <citation type="journal article" date="2010" name="Cell">
        <title>The genome of Naegleria gruberi illuminates early eukaryotic versatility.</title>
        <authorList>
            <person name="Fritz-Laylin L.K."/>
            <person name="Prochnik S.E."/>
            <person name="Ginger M.L."/>
            <person name="Dacks J.B."/>
            <person name="Carpenter M.L."/>
            <person name="Field M.C."/>
            <person name="Kuo A."/>
            <person name="Paredez A."/>
            <person name="Chapman J."/>
            <person name="Pham J."/>
            <person name="Shu S."/>
            <person name="Neupane R."/>
            <person name="Cipriano M."/>
            <person name="Mancuso J."/>
            <person name="Tu H."/>
            <person name="Salamov A."/>
            <person name="Lindquist E."/>
            <person name="Shapiro H."/>
            <person name="Lucas S."/>
            <person name="Grigoriev I.V."/>
            <person name="Cande W.Z."/>
            <person name="Fulton C."/>
            <person name="Rokhsar D.S."/>
            <person name="Dawson S.C."/>
        </authorList>
    </citation>
    <scope>NUCLEOTIDE SEQUENCE [LARGE SCALE GENOMIC DNA]</scope>
    <source>
        <strain evidence="2 3">NEG-M</strain>
    </source>
</reference>
<feature type="transmembrane region" description="Helical" evidence="1">
    <location>
        <begin position="45"/>
        <end position="75"/>
    </location>
</feature>
<evidence type="ECO:0000313" key="3">
    <source>
        <dbReference type="Proteomes" id="UP000006671"/>
    </source>
</evidence>
<gene>
    <name evidence="2" type="ORF">NAEGRDRAFT_76009</name>
</gene>
<dbReference type="AlphaFoldDB" id="D2W3N6"/>
<dbReference type="EMBL" id="GG738933">
    <property type="protein sequence ID" value="EFC36271.1"/>
    <property type="molecule type" value="Genomic_DNA"/>
</dbReference>
<evidence type="ECO:0000256" key="1">
    <source>
        <dbReference type="SAM" id="Phobius"/>
    </source>
</evidence>
<sequence>MIIKHSGVFAAGVTSSLLVGVHLLAEKRILARFYELEKEKKVETVPVLVLNATWHAVTAILLASGIVFTCNGLGLDKFTLFGNKLLSTSSDSVDVMSKLNLGLSLVLIYMKFKPRNDNKEGFLQRILQMPQSIAFLTMFFLTRQ</sequence>
<keyword evidence="1" id="KW-0472">Membrane</keyword>
<dbReference type="InParanoid" id="D2W3N6"/>
<proteinExistence type="predicted"/>
<feature type="transmembrane region" description="Helical" evidence="1">
    <location>
        <begin position="6"/>
        <end position="25"/>
    </location>
</feature>
<dbReference type="GeneID" id="8862061"/>
<accession>D2W3N6</accession>
<organism evidence="3">
    <name type="scientific">Naegleria gruberi</name>
    <name type="common">Amoeba</name>
    <dbReference type="NCBI Taxonomy" id="5762"/>
    <lineage>
        <taxon>Eukaryota</taxon>
        <taxon>Discoba</taxon>
        <taxon>Heterolobosea</taxon>
        <taxon>Tetramitia</taxon>
        <taxon>Eutetramitia</taxon>
        <taxon>Vahlkampfiidae</taxon>
        <taxon>Naegleria</taxon>
    </lineage>
</organism>
<dbReference type="RefSeq" id="XP_002669015.1">
    <property type="nucleotide sequence ID" value="XM_002668969.1"/>
</dbReference>
<dbReference type="KEGG" id="ngr:NAEGRDRAFT_76009"/>
<dbReference type="Proteomes" id="UP000006671">
    <property type="component" value="Unassembled WGS sequence"/>
</dbReference>
<keyword evidence="3" id="KW-1185">Reference proteome</keyword>
<keyword evidence="1" id="KW-0812">Transmembrane</keyword>
<evidence type="ECO:0000313" key="2">
    <source>
        <dbReference type="EMBL" id="EFC36271.1"/>
    </source>
</evidence>
<keyword evidence="1" id="KW-1133">Transmembrane helix</keyword>
<dbReference type="VEuPathDB" id="AmoebaDB:NAEGRDRAFT_76009"/>
<protein>
    <submittedName>
        <fullName evidence="2">Predicted protein</fullName>
    </submittedName>
</protein>
<name>D2W3N6_NAEGR</name>